<dbReference type="PANTHER" id="PTHR34296:SF2">
    <property type="entry name" value="ABC TRANSPORTER GUANOSINE-BINDING PROTEIN NUPN"/>
    <property type="match status" value="1"/>
</dbReference>
<evidence type="ECO:0000256" key="2">
    <source>
        <dbReference type="ARBA" id="ARBA00008610"/>
    </source>
</evidence>
<evidence type="ECO:0000256" key="3">
    <source>
        <dbReference type="ARBA" id="ARBA00022448"/>
    </source>
</evidence>
<feature type="signal peptide" evidence="9">
    <location>
        <begin position="1"/>
        <end position="27"/>
    </location>
</feature>
<protein>
    <submittedName>
        <fullName evidence="11">Basic membrane protein</fullName>
    </submittedName>
</protein>
<organism evidence="11 12">
    <name type="scientific">Treponema lecithinolyticum ATCC 700332</name>
    <dbReference type="NCBI Taxonomy" id="1321815"/>
    <lineage>
        <taxon>Bacteria</taxon>
        <taxon>Pseudomonadati</taxon>
        <taxon>Spirochaetota</taxon>
        <taxon>Spirochaetia</taxon>
        <taxon>Spirochaetales</taxon>
        <taxon>Treponemataceae</taxon>
        <taxon>Treponema</taxon>
    </lineage>
</organism>
<evidence type="ECO:0000256" key="1">
    <source>
        <dbReference type="ARBA" id="ARBA00004193"/>
    </source>
</evidence>
<evidence type="ECO:0000256" key="5">
    <source>
        <dbReference type="ARBA" id="ARBA00022729"/>
    </source>
</evidence>
<sequence>MNVQKRSVLTAAVCAACIVFIFLSCTAQNAKVRKIAVFVPGITSGNPVYEMLAAGVSQAVDEYNEHKGLQKEVLLTIVEAGTNQAEWASQLTALTASSEYELIVSSNPSIPELAEPLTKQFPNQKFIILDAQFKGGNQIAAVRYNQREQAYLTGFAAAAVSASNSMKYANKQKKIALIAGQEYPVMNTIILPAFIEGAQAAVADTKVEFRIVGNWYDASKGADIARNLYDEGVDVILPIAGGASQGVIAAAKELGFYITWFDDNGFSKAPGYVVSSSVMEQKRAAYEQTMEYLHGKTVFGQTKTLGIRDGYIDFILDDPLFEKTVSEDIRTRLASVYKDIQSGTLVLATQN</sequence>
<proteinExistence type="inferred from homology"/>
<dbReference type="InterPro" id="IPR050957">
    <property type="entry name" value="BMP_lipoprotein"/>
</dbReference>
<reference evidence="11 12" key="1">
    <citation type="submission" date="2013-08" db="EMBL/GenBank/DDBJ databases">
        <authorList>
            <person name="Weinstock G."/>
            <person name="Sodergren E."/>
            <person name="Wylie T."/>
            <person name="Fulton L."/>
            <person name="Fulton R."/>
            <person name="Fronick C."/>
            <person name="O'Laughlin M."/>
            <person name="Godfrey J."/>
            <person name="Miner T."/>
            <person name="Herter B."/>
            <person name="Appelbaum E."/>
            <person name="Cordes M."/>
            <person name="Lek S."/>
            <person name="Wollam A."/>
            <person name="Pepin K.H."/>
            <person name="Palsikar V.B."/>
            <person name="Mitreva M."/>
            <person name="Wilson R.K."/>
        </authorList>
    </citation>
    <scope>NUCLEOTIDE SEQUENCE [LARGE SCALE GENOMIC DNA]</scope>
    <source>
        <strain evidence="11 12">ATCC 700332</strain>
    </source>
</reference>
<evidence type="ECO:0000256" key="6">
    <source>
        <dbReference type="ARBA" id="ARBA00023136"/>
    </source>
</evidence>
<accession>A0ABN0P0U3</accession>
<evidence type="ECO:0000256" key="9">
    <source>
        <dbReference type="SAM" id="SignalP"/>
    </source>
</evidence>
<evidence type="ECO:0000256" key="4">
    <source>
        <dbReference type="ARBA" id="ARBA00022475"/>
    </source>
</evidence>
<dbReference type="PANTHER" id="PTHR34296">
    <property type="entry name" value="TRANSCRIPTIONAL ACTIVATOR PROTEIN MED"/>
    <property type="match status" value="1"/>
</dbReference>
<name>A0ABN0P0U3_TRELE</name>
<dbReference type="Proteomes" id="UP000016649">
    <property type="component" value="Unassembled WGS sequence"/>
</dbReference>
<dbReference type="SUPFAM" id="SSF53822">
    <property type="entry name" value="Periplasmic binding protein-like I"/>
    <property type="match status" value="1"/>
</dbReference>
<dbReference type="Pfam" id="PF02608">
    <property type="entry name" value="Bmp"/>
    <property type="match status" value="1"/>
</dbReference>
<dbReference type="InterPro" id="IPR028082">
    <property type="entry name" value="Peripla_BP_I"/>
</dbReference>
<evidence type="ECO:0000256" key="7">
    <source>
        <dbReference type="ARBA" id="ARBA00023139"/>
    </source>
</evidence>
<dbReference type="InterPro" id="IPR003760">
    <property type="entry name" value="PnrA-like"/>
</dbReference>
<comment type="subcellular location">
    <subcellularLocation>
        <location evidence="1">Cell membrane</location>
        <topology evidence="1">Lipid-anchor</topology>
    </subcellularLocation>
</comment>
<dbReference type="EMBL" id="AWVH01000006">
    <property type="protein sequence ID" value="ERJ94089.1"/>
    <property type="molecule type" value="Genomic_DNA"/>
</dbReference>
<dbReference type="RefSeq" id="WP_021686845.1">
    <property type="nucleotide sequence ID" value="NZ_KI260561.1"/>
</dbReference>
<feature type="domain" description="ABC transporter substrate-binding protein PnrA-like" evidence="10">
    <location>
        <begin position="34"/>
        <end position="342"/>
    </location>
</feature>
<dbReference type="Gene3D" id="3.40.50.2300">
    <property type="match status" value="2"/>
</dbReference>
<keyword evidence="3" id="KW-0813">Transport</keyword>
<keyword evidence="8" id="KW-0449">Lipoprotein</keyword>
<keyword evidence="4" id="KW-1003">Cell membrane</keyword>
<gene>
    <name evidence="11" type="ORF">HMPREF9193_00444</name>
</gene>
<keyword evidence="7" id="KW-0564">Palmitate</keyword>
<evidence type="ECO:0000256" key="8">
    <source>
        <dbReference type="ARBA" id="ARBA00023288"/>
    </source>
</evidence>
<comment type="similarity">
    <text evidence="2">Belongs to the BMP lipoprotein family.</text>
</comment>
<keyword evidence="6" id="KW-0472">Membrane</keyword>
<evidence type="ECO:0000259" key="10">
    <source>
        <dbReference type="Pfam" id="PF02608"/>
    </source>
</evidence>
<dbReference type="PROSITE" id="PS51257">
    <property type="entry name" value="PROKAR_LIPOPROTEIN"/>
    <property type="match status" value="1"/>
</dbReference>
<evidence type="ECO:0000313" key="12">
    <source>
        <dbReference type="Proteomes" id="UP000016649"/>
    </source>
</evidence>
<keyword evidence="5 9" id="KW-0732">Signal</keyword>
<evidence type="ECO:0000313" key="11">
    <source>
        <dbReference type="EMBL" id="ERJ94089.1"/>
    </source>
</evidence>
<comment type="caution">
    <text evidence="11">The sequence shown here is derived from an EMBL/GenBank/DDBJ whole genome shotgun (WGS) entry which is preliminary data.</text>
</comment>
<keyword evidence="12" id="KW-1185">Reference proteome</keyword>
<feature type="chain" id="PRO_5045115429" evidence="9">
    <location>
        <begin position="28"/>
        <end position="351"/>
    </location>
</feature>